<evidence type="ECO:0000313" key="1">
    <source>
        <dbReference type="EMBL" id="SPE76070.1"/>
    </source>
</evidence>
<dbReference type="RefSeq" id="WP_258129662.1">
    <property type="nucleotide sequence ID" value="NZ_OLKH01000028.1"/>
</dbReference>
<dbReference type="InterPro" id="IPR003749">
    <property type="entry name" value="ThiS/MoaD-like"/>
</dbReference>
<dbReference type="Gene3D" id="3.10.20.30">
    <property type="match status" value="1"/>
</dbReference>
<evidence type="ECO:0000313" key="2">
    <source>
        <dbReference type="Proteomes" id="UP000238180"/>
    </source>
</evidence>
<dbReference type="Proteomes" id="UP000238180">
    <property type="component" value="Unassembled WGS sequence"/>
</dbReference>
<dbReference type="EMBL" id="OLKH01000028">
    <property type="protein sequence ID" value="SPE76070.1"/>
    <property type="molecule type" value="Genomic_DNA"/>
</dbReference>
<dbReference type="CDD" id="cd00565">
    <property type="entry name" value="Ubl_ThiS"/>
    <property type="match status" value="1"/>
</dbReference>
<accession>A0A2N9P6V0</accession>
<protein>
    <submittedName>
        <fullName evidence="1">Sulfur carrier protein ThiS</fullName>
    </submittedName>
</protein>
<dbReference type="InterPro" id="IPR016155">
    <property type="entry name" value="Mopterin_synth/thiamin_S_b"/>
</dbReference>
<name>A0A2N9P6V0_9FLAO</name>
<gene>
    <name evidence="1" type="primary">thiS</name>
    <name evidence="1" type="ORF">FLACOL_00048</name>
</gene>
<sequence length="90" mass="10064">MTSCIVLLAVRVAIPKVLKQYGMELIINQEKKIFENDALTVQQLLDIELPNKQKGIAIAIDQQVIPRSQWENTAVHSNQKIIIIKATQGG</sequence>
<dbReference type="InterPro" id="IPR010035">
    <property type="entry name" value="Thi_S"/>
</dbReference>
<dbReference type="InterPro" id="IPR012675">
    <property type="entry name" value="Beta-grasp_dom_sf"/>
</dbReference>
<organism evidence="1 2">
    <name type="scientific">Flavobacterium columnare</name>
    <dbReference type="NCBI Taxonomy" id="996"/>
    <lineage>
        <taxon>Bacteria</taxon>
        <taxon>Pseudomonadati</taxon>
        <taxon>Bacteroidota</taxon>
        <taxon>Flavobacteriia</taxon>
        <taxon>Flavobacteriales</taxon>
        <taxon>Flavobacteriaceae</taxon>
        <taxon>Flavobacterium</taxon>
    </lineage>
</organism>
<dbReference type="AlphaFoldDB" id="A0A2N9P6V0"/>
<dbReference type="SUPFAM" id="SSF54285">
    <property type="entry name" value="MoaD/ThiS"/>
    <property type="match status" value="1"/>
</dbReference>
<proteinExistence type="predicted"/>
<dbReference type="NCBIfam" id="TIGR01683">
    <property type="entry name" value="thiS"/>
    <property type="match status" value="1"/>
</dbReference>
<dbReference type="Pfam" id="PF02597">
    <property type="entry name" value="ThiS"/>
    <property type="match status" value="1"/>
</dbReference>
<reference evidence="1 2" key="1">
    <citation type="submission" date="2018-02" db="EMBL/GenBank/DDBJ databases">
        <authorList>
            <person name="Cohen D.B."/>
            <person name="Kent A.D."/>
        </authorList>
    </citation>
    <scope>NUCLEOTIDE SEQUENCE [LARGE SCALE GENOMIC DNA]</scope>
    <source>
        <strain evidence="1">CIP109753</strain>
    </source>
</reference>